<gene>
    <name evidence="2" type="ORF">VOLCADRAFT_95437</name>
</gene>
<sequence length="272" mass="27734">MALEAARGGSALTTRAAVNMGVASQVAPLSAESSIESPLPPLPPPLQLPQHQDQQQGQSQQQQVGDLLQLQKQQQLLPETQRPLPALLTPPTPMAAEASYSPTAPISSSPKRGTSNSSCHAVNTAAIPLTAAATGHLNVAWGPAATTTISSAISADDCSNNDSISGCSSSSSSIPPVCQLFDATVAVLSGAAESVQTSDSPGAAYSHTHAGIRTDSTPVISSISIRSGDSVVENSSNWVIVDGPPCSISSLAMTRAIIRQLGLLPPGFLDTV</sequence>
<feature type="compositionally biased region" description="Low complexity" evidence="1">
    <location>
        <begin position="48"/>
        <end position="65"/>
    </location>
</feature>
<dbReference type="KEGG" id="vcn:VOLCADRAFT_95437"/>
<dbReference type="RefSeq" id="XP_002954653.1">
    <property type="nucleotide sequence ID" value="XM_002954607.1"/>
</dbReference>
<name>D8U7G2_VOLCA</name>
<evidence type="ECO:0000313" key="3">
    <source>
        <dbReference type="Proteomes" id="UP000001058"/>
    </source>
</evidence>
<evidence type="ECO:0000256" key="1">
    <source>
        <dbReference type="SAM" id="MobiDB-lite"/>
    </source>
</evidence>
<dbReference type="EMBL" id="GL378365">
    <property type="protein sequence ID" value="EFJ44294.1"/>
    <property type="molecule type" value="Genomic_DNA"/>
</dbReference>
<feature type="compositionally biased region" description="Pro residues" evidence="1">
    <location>
        <begin position="38"/>
        <end position="47"/>
    </location>
</feature>
<accession>D8U7G2</accession>
<dbReference type="GeneID" id="9625040"/>
<feature type="region of interest" description="Disordered" evidence="1">
    <location>
        <begin position="80"/>
        <end position="118"/>
    </location>
</feature>
<reference evidence="2 3" key="1">
    <citation type="journal article" date="2010" name="Science">
        <title>Genomic analysis of organismal complexity in the multicellular green alga Volvox carteri.</title>
        <authorList>
            <person name="Prochnik S.E."/>
            <person name="Umen J."/>
            <person name="Nedelcu A.M."/>
            <person name="Hallmann A."/>
            <person name="Miller S.M."/>
            <person name="Nishii I."/>
            <person name="Ferris P."/>
            <person name="Kuo A."/>
            <person name="Mitros T."/>
            <person name="Fritz-Laylin L.K."/>
            <person name="Hellsten U."/>
            <person name="Chapman J."/>
            <person name="Simakov O."/>
            <person name="Rensing S.A."/>
            <person name="Terry A."/>
            <person name="Pangilinan J."/>
            <person name="Kapitonov V."/>
            <person name="Jurka J."/>
            <person name="Salamov A."/>
            <person name="Shapiro H."/>
            <person name="Schmutz J."/>
            <person name="Grimwood J."/>
            <person name="Lindquist E."/>
            <person name="Lucas S."/>
            <person name="Grigoriev I.V."/>
            <person name="Schmitt R."/>
            <person name="Kirk D."/>
            <person name="Rokhsar D.S."/>
        </authorList>
    </citation>
    <scope>NUCLEOTIDE SEQUENCE [LARGE SCALE GENOMIC DNA]</scope>
    <source>
        <strain evidence="3">f. Nagariensis / Eve</strain>
    </source>
</reference>
<dbReference type="InParanoid" id="D8U7G2"/>
<proteinExistence type="predicted"/>
<dbReference type="OrthoDB" id="10676927at2759"/>
<protein>
    <submittedName>
        <fullName evidence="2">Uncharacterized protein</fullName>
    </submittedName>
</protein>
<dbReference type="Proteomes" id="UP000001058">
    <property type="component" value="Unassembled WGS sequence"/>
</dbReference>
<organism evidence="3">
    <name type="scientific">Volvox carteri f. nagariensis</name>
    <dbReference type="NCBI Taxonomy" id="3068"/>
    <lineage>
        <taxon>Eukaryota</taxon>
        <taxon>Viridiplantae</taxon>
        <taxon>Chlorophyta</taxon>
        <taxon>core chlorophytes</taxon>
        <taxon>Chlorophyceae</taxon>
        <taxon>CS clade</taxon>
        <taxon>Chlamydomonadales</taxon>
        <taxon>Volvocaceae</taxon>
        <taxon>Volvox</taxon>
    </lineage>
</organism>
<feature type="region of interest" description="Disordered" evidence="1">
    <location>
        <begin position="29"/>
        <end position="65"/>
    </location>
</feature>
<dbReference type="AlphaFoldDB" id="D8U7G2"/>
<evidence type="ECO:0000313" key="2">
    <source>
        <dbReference type="EMBL" id="EFJ44294.1"/>
    </source>
</evidence>
<keyword evidence="3" id="KW-1185">Reference proteome</keyword>
<feature type="compositionally biased region" description="Polar residues" evidence="1">
    <location>
        <begin position="100"/>
        <end position="118"/>
    </location>
</feature>